<dbReference type="SUPFAM" id="SSF50090">
    <property type="entry name" value="Electron transport accessory proteins"/>
    <property type="match status" value="1"/>
</dbReference>
<dbReference type="Pfam" id="PF21006">
    <property type="entry name" value="NHase_beta_N"/>
    <property type="match status" value="1"/>
</dbReference>
<proteinExistence type="predicted"/>
<sequence>MPGRATLSRYEDLARVAADVSPILRGDDGEPVFREPWEAQAFAMTLVLYEQGLFTWTEWATALSAAIKQAQGVGDCDDGLTYYQHWLAAIEQLVGDKGIATEQALAARRDAWDRAAHATPHGQPILLENDPLG</sequence>
<dbReference type="Proteomes" id="UP000611708">
    <property type="component" value="Unassembled WGS sequence"/>
</dbReference>
<feature type="domain" description="Nitrile hydratase beta subunit-like N-terminal" evidence="1">
    <location>
        <begin position="23"/>
        <end position="116"/>
    </location>
</feature>
<dbReference type="EMBL" id="JADQDN010000007">
    <property type="protein sequence ID" value="MBF9197265.1"/>
    <property type="molecule type" value="Genomic_DNA"/>
</dbReference>
<comment type="caution">
    <text evidence="2">The sequence shown here is derived from an EMBL/GenBank/DDBJ whole genome shotgun (WGS) entry which is preliminary data.</text>
</comment>
<dbReference type="NCBIfam" id="TIGR03889">
    <property type="entry name" value="nitrile_acc"/>
    <property type="match status" value="1"/>
</dbReference>
<dbReference type="InterPro" id="IPR042262">
    <property type="entry name" value="CN_hydtase_beta_C"/>
</dbReference>
<gene>
    <name evidence="2" type="ORF">I2H36_14555</name>
</gene>
<keyword evidence="3" id="KW-1185">Reference proteome</keyword>
<reference evidence="2 3" key="1">
    <citation type="submission" date="2020-11" db="EMBL/GenBank/DDBJ databases">
        <authorList>
            <person name="Kim M.K."/>
        </authorList>
    </citation>
    <scope>NUCLEOTIDE SEQUENCE [LARGE SCALE GENOMIC DNA]</scope>
    <source>
        <strain evidence="2 3">BT290</strain>
    </source>
</reference>
<evidence type="ECO:0000313" key="2">
    <source>
        <dbReference type="EMBL" id="MBF9197265.1"/>
    </source>
</evidence>
<dbReference type="InterPro" id="IPR049054">
    <property type="entry name" value="CN_hydtase_beta-like_N"/>
</dbReference>
<accession>A0ABS0HUU6</accession>
<dbReference type="Gene3D" id="1.10.472.20">
    <property type="entry name" value="Nitrile hydratase, beta subunit"/>
    <property type="match status" value="1"/>
</dbReference>
<organism evidence="2 3">
    <name type="scientific">Microvirga terrestris</name>
    <dbReference type="NCBI Taxonomy" id="2791024"/>
    <lineage>
        <taxon>Bacteria</taxon>
        <taxon>Pseudomonadati</taxon>
        <taxon>Pseudomonadota</taxon>
        <taxon>Alphaproteobacteria</taxon>
        <taxon>Hyphomicrobiales</taxon>
        <taxon>Methylobacteriaceae</taxon>
        <taxon>Microvirga</taxon>
    </lineage>
</organism>
<protein>
    <submittedName>
        <fullName evidence="2">Nitrile hydratase accessory protein</fullName>
    </submittedName>
</protein>
<dbReference type="InterPro" id="IPR023808">
    <property type="entry name" value="Nitrile_Hydratase_acc_put"/>
</dbReference>
<name>A0ABS0HUU6_9HYPH</name>
<evidence type="ECO:0000313" key="3">
    <source>
        <dbReference type="Proteomes" id="UP000611708"/>
    </source>
</evidence>
<evidence type="ECO:0000259" key="1">
    <source>
        <dbReference type="Pfam" id="PF21006"/>
    </source>
</evidence>
<dbReference type="InterPro" id="IPR008990">
    <property type="entry name" value="Elect_transpt_acc-like_dom_sf"/>
</dbReference>